<dbReference type="AlphaFoldDB" id="A0AAD9UXN4"/>
<keyword evidence="2" id="KW-1185">Reference proteome</keyword>
<name>A0AAD9UXN4_ACRCE</name>
<evidence type="ECO:0000313" key="2">
    <source>
        <dbReference type="Proteomes" id="UP001249851"/>
    </source>
</evidence>
<evidence type="ECO:0000313" key="1">
    <source>
        <dbReference type="EMBL" id="KAK2553385.1"/>
    </source>
</evidence>
<accession>A0AAD9UXN4</accession>
<reference evidence="1" key="1">
    <citation type="journal article" date="2023" name="G3 (Bethesda)">
        <title>Whole genome assembly and annotation of the endangered Caribbean coral Acropora cervicornis.</title>
        <authorList>
            <person name="Selwyn J.D."/>
            <person name="Vollmer S.V."/>
        </authorList>
    </citation>
    <scope>NUCLEOTIDE SEQUENCE</scope>
    <source>
        <strain evidence="1">K2</strain>
    </source>
</reference>
<gene>
    <name evidence="1" type="ORF">P5673_025363</name>
</gene>
<proteinExistence type="predicted"/>
<dbReference type="Proteomes" id="UP001249851">
    <property type="component" value="Unassembled WGS sequence"/>
</dbReference>
<comment type="caution">
    <text evidence="1">The sequence shown here is derived from an EMBL/GenBank/DDBJ whole genome shotgun (WGS) entry which is preliminary data.</text>
</comment>
<sequence>MFWLCFCNQALAFVDVQRFLSFQTAFSIICGDYGKGITRKENTALLDYIGFSTSKCSEIIFLFTDFKAPRA</sequence>
<reference evidence="1" key="2">
    <citation type="journal article" date="2023" name="Science">
        <title>Genomic signatures of disease resistance in endangered staghorn corals.</title>
        <authorList>
            <person name="Vollmer S.V."/>
            <person name="Selwyn J.D."/>
            <person name="Despard B.A."/>
            <person name="Roesel C.L."/>
        </authorList>
    </citation>
    <scope>NUCLEOTIDE SEQUENCE</scope>
    <source>
        <strain evidence="1">K2</strain>
    </source>
</reference>
<protein>
    <submittedName>
        <fullName evidence="1">Uncharacterized protein</fullName>
    </submittedName>
</protein>
<organism evidence="1 2">
    <name type="scientific">Acropora cervicornis</name>
    <name type="common">Staghorn coral</name>
    <dbReference type="NCBI Taxonomy" id="6130"/>
    <lineage>
        <taxon>Eukaryota</taxon>
        <taxon>Metazoa</taxon>
        <taxon>Cnidaria</taxon>
        <taxon>Anthozoa</taxon>
        <taxon>Hexacorallia</taxon>
        <taxon>Scleractinia</taxon>
        <taxon>Astrocoeniina</taxon>
        <taxon>Acroporidae</taxon>
        <taxon>Acropora</taxon>
    </lineage>
</organism>
<dbReference type="EMBL" id="JARQWQ010000078">
    <property type="protein sequence ID" value="KAK2553385.1"/>
    <property type="molecule type" value="Genomic_DNA"/>
</dbReference>